<accession>A0A6A3K3X7</accession>
<evidence type="ECO:0000313" key="2">
    <source>
        <dbReference type="EMBL" id="KAE8998667.1"/>
    </source>
</evidence>
<evidence type="ECO:0000313" key="5">
    <source>
        <dbReference type="Proteomes" id="UP000429607"/>
    </source>
</evidence>
<dbReference type="AlphaFoldDB" id="A0A6A3K3X7"/>
<dbReference type="Proteomes" id="UP000435112">
    <property type="component" value="Unassembled WGS sequence"/>
</dbReference>
<dbReference type="Proteomes" id="UP000429607">
    <property type="component" value="Unassembled WGS sequence"/>
</dbReference>
<evidence type="ECO:0000313" key="6">
    <source>
        <dbReference type="Proteomes" id="UP000434957"/>
    </source>
</evidence>
<evidence type="ECO:0000256" key="1">
    <source>
        <dbReference type="SAM" id="SignalP"/>
    </source>
</evidence>
<dbReference type="EMBL" id="QXFV01001691">
    <property type="protein sequence ID" value="KAE9000307.1"/>
    <property type="molecule type" value="Genomic_DNA"/>
</dbReference>
<keyword evidence="1" id="KW-0732">Signal</keyword>
<evidence type="ECO:0000313" key="3">
    <source>
        <dbReference type="EMBL" id="KAE9000307.1"/>
    </source>
</evidence>
<feature type="chain" id="PRO_5036164708" evidence="1">
    <location>
        <begin position="25"/>
        <end position="55"/>
    </location>
</feature>
<reference evidence="5 7" key="1">
    <citation type="submission" date="2018-09" db="EMBL/GenBank/DDBJ databases">
        <title>Genomic investigation of the strawberry pathogen Phytophthora fragariae indicates pathogenicity is determined by transcriptional variation in three key races.</title>
        <authorList>
            <person name="Adams T.M."/>
            <person name="Armitage A.D."/>
            <person name="Sobczyk M.K."/>
            <person name="Bates H.J."/>
            <person name="Dunwell J.M."/>
            <person name="Nellist C.F."/>
            <person name="Harrison R.J."/>
        </authorList>
    </citation>
    <scope>NUCLEOTIDE SEQUENCE [LARGE SCALE GENOMIC DNA]</scope>
    <source>
        <strain evidence="3 5">SCRP249</strain>
        <strain evidence="2 7">SCRP324</strain>
        <strain evidence="4 6">SCRP333</strain>
    </source>
</reference>
<sequence>MSTENIRLVMHVLSSLGLRVVVVTQNGKNNSFATIASGSKTNHPGLGCLNTLHMK</sequence>
<dbReference type="Proteomes" id="UP000434957">
    <property type="component" value="Unassembled WGS sequence"/>
</dbReference>
<gene>
    <name evidence="3" type="ORF">PR001_g18821</name>
    <name evidence="2" type="ORF">PR002_g18674</name>
    <name evidence="4" type="ORF">PR003_g24297</name>
</gene>
<protein>
    <submittedName>
        <fullName evidence="3">Uncharacterized protein</fullName>
    </submittedName>
</protein>
<dbReference type="EMBL" id="QXFT01002705">
    <property type="protein sequence ID" value="KAE9294278.1"/>
    <property type="molecule type" value="Genomic_DNA"/>
</dbReference>
<comment type="caution">
    <text evidence="3">The sequence shown here is derived from an EMBL/GenBank/DDBJ whole genome shotgun (WGS) entry which is preliminary data.</text>
</comment>
<dbReference type="EMBL" id="QXFU01001618">
    <property type="protein sequence ID" value="KAE8998667.1"/>
    <property type="molecule type" value="Genomic_DNA"/>
</dbReference>
<evidence type="ECO:0000313" key="4">
    <source>
        <dbReference type="EMBL" id="KAE9294278.1"/>
    </source>
</evidence>
<name>A0A6A3K3X7_9STRA</name>
<evidence type="ECO:0000313" key="7">
    <source>
        <dbReference type="Proteomes" id="UP000435112"/>
    </source>
</evidence>
<organism evidence="3 5">
    <name type="scientific">Phytophthora rubi</name>
    <dbReference type="NCBI Taxonomy" id="129364"/>
    <lineage>
        <taxon>Eukaryota</taxon>
        <taxon>Sar</taxon>
        <taxon>Stramenopiles</taxon>
        <taxon>Oomycota</taxon>
        <taxon>Peronosporomycetes</taxon>
        <taxon>Peronosporales</taxon>
        <taxon>Peronosporaceae</taxon>
        <taxon>Phytophthora</taxon>
    </lineage>
</organism>
<feature type="signal peptide" evidence="1">
    <location>
        <begin position="1"/>
        <end position="24"/>
    </location>
</feature>
<keyword evidence="6" id="KW-1185">Reference proteome</keyword>
<proteinExistence type="predicted"/>